<dbReference type="AlphaFoldDB" id="A0A9P3UQ60"/>
<protein>
    <submittedName>
        <fullName evidence="2">Uncharacterized protein</fullName>
    </submittedName>
</protein>
<feature type="region of interest" description="Disordered" evidence="1">
    <location>
        <begin position="1"/>
        <end position="29"/>
    </location>
</feature>
<comment type="caution">
    <text evidence="2">The sequence shown here is derived from an EMBL/GenBank/DDBJ whole genome shotgun (WGS) entry which is preliminary data.</text>
</comment>
<dbReference type="Proteomes" id="UP001063166">
    <property type="component" value="Unassembled WGS sequence"/>
</dbReference>
<gene>
    <name evidence="2" type="ORF">LshimejAT787_0905780</name>
</gene>
<evidence type="ECO:0000256" key="1">
    <source>
        <dbReference type="SAM" id="MobiDB-lite"/>
    </source>
</evidence>
<evidence type="ECO:0000313" key="2">
    <source>
        <dbReference type="EMBL" id="GLB41363.1"/>
    </source>
</evidence>
<proteinExistence type="predicted"/>
<name>A0A9P3UQ60_LYOSH</name>
<reference evidence="2" key="1">
    <citation type="submission" date="2022-07" db="EMBL/GenBank/DDBJ databases">
        <title>The genome of Lyophyllum shimeji provides insight into the initial evolution of ectomycorrhizal fungal genome.</title>
        <authorList>
            <person name="Kobayashi Y."/>
            <person name="Shibata T."/>
            <person name="Hirakawa H."/>
            <person name="Shigenobu S."/>
            <person name="Nishiyama T."/>
            <person name="Yamada A."/>
            <person name="Hasebe M."/>
            <person name="Kawaguchi M."/>
        </authorList>
    </citation>
    <scope>NUCLEOTIDE SEQUENCE</scope>
    <source>
        <strain evidence="2">AT787</strain>
    </source>
</reference>
<dbReference type="EMBL" id="BRPK01000009">
    <property type="protein sequence ID" value="GLB41363.1"/>
    <property type="molecule type" value="Genomic_DNA"/>
</dbReference>
<keyword evidence="3" id="KW-1185">Reference proteome</keyword>
<sequence length="81" mass="9461">MAKRAITRRERNDERHKEPRTSPTGTTELSDFRVNRADFHSRWPKLMTLFRDLSNLASLLPTPLAPHYVPLHSPLDLQRSL</sequence>
<accession>A0A9P3UQ60</accession>
<feature type="compositionally biased region" description="Basic and acidic residues" evidence="1">
    <location>
        <begin position="7"/>
        <end position="20"/>
    </location>
</feature>
<organism evidence="2 3">
    <name type="scientific">Lyophyllum shimeji</name>
    <name type="common">Hon-shimeji</name>
    <name type="synonym">Tricholoma shimeji</name>
    <dbReference type="NCBI Taxonomy" id="47721"/>
    <lineage>
        <taxon>Eukaryota</taxon>
        <taxon>Fungi</taxon>
        <taxon>Dikarya</taxon>
        <taxon>Basidiomycota</taxon>
        <taxon>Agaricomycotina</taxon>
        <taxon>Agaricomycetes</taxon>
        <taxon>Agaricomycetidae</taxon>
        <taxon>Agaricales</taxon>
        <taxon>Tricholomatineae</taxon>
        <taxon>Lyophyllaceae</taxon>
        <taxon>Lyophyllum</taxon>
    </lineage>
</organism>
<evidence type="ECO:0000313" key="3">
    <source>
        <dbReference type="Proteomes" id="UP001063166"/>
    </source>
</evidence>